<evidence type="ECO:0000313" key="3">
    <source>
        <dbReference type="EMBL" id="HHJ80724.1"/>
    </source>
</evidence>
<organism evidence="3">
    <name type="scientific">Candidatus Tenderia electrophaga</name>
    <dbReference type="NCBI Taxonomy" id="1748243"/>
    <lineage>
        <taxon>Bacteria</taxon>
        <taxon>Pseudomonadati</taxon>
        <taxon>Pseudomonadota</taxon>
        <taxon>Gammaproteobacteria</taxon>
        <taxon>Candidatus Tenderiales</taxon>
        <taxon>Candidatus Tenderiaceae</taxon>
        <taxon>Candidatus Tenderia</taxon>
    </lineage>
</organism>
<protein>
    <recommendedName>
        <fullName evidence="4">PilC beta-propeller domain-containing protein</fullName>
    </recommendedName>
</protein>
<comment type="caution">
    <text evidence="3">The sequence shown here is derived from an EMBL/GenBank/DDBJ whole genome shotgun (WGS) entry which is preliminary data.</text>
</comment>
<dbReference type="InterPro" id="IPR036465">
    <property type="entry name" value="vWFA_dom_sf"/>
</dbReference>
<accession>A0A832J458</accession>
<evidence type="ECO:0000256" key="1">
    <source>
        <dbReference type="SAM" id="MobiDB-lite"/>
    </source>
</evidence>
<feature type="chain" id="PRO_5032583404" description="PilC beta-propeller domain-containing protein" evidence="2">
    <location>
        <begin position="27"/>
        <end position="632"/>
    </location>
</feature>
<gene>
    <name evidence="3" type="ORF">ENJ65_03730</name>
</gene>
<name>A0A832J458_9GAMM</name>
<reference evidence="3" key="1">
    <citation type="journal article" date="2020" name="mSystems">
        <title>Genome- and Community-Level Interaction Insights into Carbon Utilization and Element Cycling Functions of Hydrothermarchaeota in Hydrothermal Sediment.</title>
        <authorList>
            <person name="Zhou Z."/>
            <person name="Liu Y."/>
            <person name="Xu W."/>
            <person name="Pan J."/>
            <person name="Luo Z.H."/>
            <person name="Li M."/>
        </authorList>
    </citation>
    <scope>NUCLEOTIDE SEQUENCE [LARGE SCALE GENOMIC DNA]</scope>
    <source>
        <strain evidence="3">HyVt-505</strain>
    </source>
</reference>
<evidence type="ECO:0008006" key="4">
    <source>
        <dbReference type="Google" id="ProtNLM"/>
    </source>
</evidence>
<evidence type="ECO:0000256" key="2">
    <source>
        <dbReference type="SAM" id="SignalP"/>
    </source>
</evidence>
<dbReference type="EMBL" id="DRNF01000235">
    <property type="protein sequence ID" value="HHJ80724.1"/>
    <property type="molecule type" value="Genomic_DNA"/>
</dbReference>
<feature type="signal peptide" evidence="2">
    <location>
        <begin position="1"/>
        <end position="26"/>
    </location>
</feature>
<dbReference type="Gene3D" id="3.40.50.410">
    <property type="entry name" value="von Willebrand factor, type A domain"/>
    <property type="match status" value="1"/>
</dbReference>
<sequence length="632" mass="68760">MKQQLNHSAWAFGLTFLLGSLSTAHAAPGQLSNSPLFLKTAVPPNVLFMSDDSSSMGAEIKTSSGLYLNSTQPDGSNPDGSGDIPVRDGCAVQPSVSKIVVFTPGAKCGVPAENAWRPRNSAFNLLYFDPDKVYEPWDGVNKLGIPYGPAEITQAPDNPYEPEHYINLLSQNSVNEAGEGFRYYTWSDNNDNGLFDNGEETEYLIKNQDTASQQNFANWFTYHRSSEFVAKYAISKVIYNTPNVRFGFANINDDTIINPIQAADADKSTLLSTVQSKDPLGATPLPTALINAGEYYKGNLDGLDSPVLSADNGGACQIHNTILMTDGKYEIPTEIAIVDGELMNVPTLDIGDIDGDGASNTLADIAAKYYNEDGDLHMNTYTVAFGVNGLLDPSNTDPTAPGFEWPDPSVYPPTDDSELAKIDDLWHAAINGRGLYLNANDTDSLVNALTAAIENITTQIPNATSVSMSSFRLNEDSKVFFSRFNPSDWSGDLLAFDIESDGSLSENTAWTAANQLNDNDNRKIFTYVKNEDGATGAAFQWNSIGADLQNALIASTNPSPEDINRGEQRLNYLRGETVTDFTFRERSTILGDILNSSPVYVGAPSSPYPDADPFGAEGYRYHSFWETYDTTP</sequence>
<feature type="region of interest" description="Disordered" evidence="1">
    <location>
        <begin position="66"/>
        <end position="88"/>
    </location>
</feature>
<dbReference type="AlphaFoldDB" id="A0A832J458"/>
<dbReference type="Proteomes" id="UP000885832">
    <property type="component" value="Unassembled WGS sequence"/>
</dbReference>
<feature type="non-terminal residue" evidence="3">
    <location>
        <position position="632"/>
    </location>
</feature>
<proteinExistence type="predicted"/>
<keyword evidence="2" id="KW-0732">Signal</keyword>
<feature type="compositionally biased region" description="Polar residues" evidence="1">
    <location>
        <begin position="66"/>
        <end position="79"/>
    </location>
</feature>